<dbReference type="Proteomes" id="UP000239590">
    <property type="component" value="Unassembled WGS sequence"/>
</dbReference>
<dbReference type="AlphaFoldDB" id="A0A2S7IJE4"/>
<name>A0A2S7IJE4_9BACT</name>
<sequence length="290" mass="33279">MLGAASAQELACNITLRTDQVRVNQQANNAQQIYGELQRAMTDFVNGRRWTNDQFRQEEKIHLDISINLQKATAQGDYEGQAIIQVNRPIFGTNYESVLLRYVDRAFSFKYLPENPLNFNDNVFSDNLTSMLAYYSYIALALDYDSFGKRGGEAWIQRAYNVANLASNGGFSGWDQRGDQRSRYWLVENLQNQQMIPFREGLYTYHRLSMDAFSDQPDQARKNILGVLNDIRQVIQLKPTSILINSFFDAKSEEIVQVFSQGTAAEKTQAFQVLSQLDPTKTDSYRRLTK</sequence>
<accession>A0A2S7IJE4</accession>
<organism evidence="1 2">
    <name type="scientific">Siphonobacter curvatus</name>
    <dbReference type="NCBI Taxonomy" id="2094562"/>
    <lineage>
        <taxon>Bacteria</taxon>
        <taxon>Pseudomonadati</taxon>
        <taxon>Bacteroidota</taxon>
        <taxon>Cytophagia</taxon>
        <taxon>Cytophagales</taxon>
        <taxon>Cytophagaceae</taxon>
        <taxon>Siphonobacter</taxon>
    </lineage>
</organism>
<dbReference type="EMBL" id="PTRA01000003">
    <property type="protein sequence ID" value="PQA56385.1"/>
    <property type="molecule type" value="Genomic_DNA"/>
</dbReference>
<evidence type="ECO:0000313" key="2">
    <source>
        <dbReference type="Proteomes" id="UP000239590"/>
    </source>
</evidence>
<keyword evidence="2" id="KW-1185">Reference proteome</keyword>
<proteinExistence type="predicted"/>
<gene>
    <name evidence="1" type="ORF">C5O19_17725</name>
</gene>
<evidence type="ECO:0000313" key="1">
    <source>
        <dbReference type="EMBL" id="PQA56385.1"/>
    </source>
</evidence>
<dbReference type="OrthoDB" id="9773381at2"/>
<reference evidence="2" key="1">
    <citation type="submission" date="2018-02" db="EMBL/GenBank/DDBJ databases">
        <title>Genome sequencing of Solimonas sp. HR-BB.</title>
        <authorList>
            <person name="Lee Y."/>
            <person name="Jeon C.O."/>
        </authorList>
    </citation>
    <scope>NUCLEOTIDE SEQUENCE [LARGE SCALE GENOMIC DNA]</scope>
    <source>
        <strain evidence="2">HR-U</strain>
    </source>
</reference>
<comment type="caution">
    <text evidence="1">The sequence shown here is derived from an EMBL/GenBank/DDBJ whole genome shotgun (WGS) entry which is preliminary data.</text>
</comment>
<protein>
    <submittedName>
        <fullName evidence="1">DUF4835 domain-containing protein</fullName>
    </submittedName>
</protein>
<dbReference type="InterPro" id="IPR032274">
    <property type="entry name" value="DUF4835"/>
</dbReference>
<dbReference type="Pfam" id="PF16119">
    <property type="entry name" value="DUF4835"/>
    <property type="match status" value="1"/>
</dbReference>